<dbReference type="InterPro" id="IPR010108">
    <property type="entry name" value="Lycopene_cyclase_b/e"/>
</dbReference>
<keyword evidence="8" id="KW-1185">Reference proteome</keyword>
<dbReference type="SUPFAM" id="SSF51905">
    <property type="entry name" value="FAD/NAD(P)-binding domain"/>
    <property type="match status" value="1"/>
</dbReference>
<evidence type="ECO:0000256" key="2">
    <source>
        <dbReference type="ARBA" id="ARBA00006599"/>
    </source>
</evidence>
<sequence length="811" mass="88652">MERGSRHGRRRCGLQWGAAIAGTYSAALCLCARYSSAFVSPVPGLGATSGLAKSAVRRPQGSNAQDVRWALTAAGVCWAAGLVNRVSRSAAPKERPSAKDAFFAAAEVFDEEEVDVAVIGAGPGGTLLAYLLAEQHGRKVCLIDPAASKKWPNNYGVWQAEWDALAAKLGVDLNACLQAQWKVTDCYFGGSWELPVDNRLRLDRPYARVDRAKLKQLLRSSPNVKVIESEVECKAIANNVFDCPAIRHSGSGSVILLADGSAIRTKLIVDSTGFESSLTRRLPAPGQAPGPAAGYQIAYGCEVIVDGDFYYAPEAMTLFDYRTDHLSFDKEWEQRAEKEPTFIYVMPLGPVPGEPNAQRVFFEETSLVARPAISFEECKQRCFARLRHLGVSYREETISDEEFCYIPMGGNLPEPGQRIVAFGAAAAMVHPSTGYQLCRMMASSKDVADTIAEELAKDSRPDAVAAAAYEAIWSPQNQAQRDFAVFGGEFLMELDVAGLRGWFQGFFNLPEDLWAGFLAGWPSLPGNSNHESWFARLTFGLQLVTKIPPPVVLRLMAAIGRFSLTYGVSLIRSVTPLFGSPPSYAYTPPVPKEEIGDVAAKREAMEMMKGLALGLTEHVVQITLPDWAVPVQRMESRIRRLQVLSEEELRSLLQCLDDAGLGRVSYRSFRTAVAEFLAKSRDFHSALSPEEFNAILYRIKARVKENGLTVGQALREADGRSALPGAEFMQSLRGLRLGLSNKEVAQIFNSLSADSFRMAGTAAPNPVHDGQVSIALFDTLVENCSNESLKDWATVAFPRLHELIVSKACSD</sequence>
<dbReference type="Proteomes" id="UP001178507">
    <property type="component" value="Unassembled WGS sequence"/>
</dbReference>
<dbReference type="NCBIfam" id="TIGR01790">
    <property type="entry name" value="carotene-cycl"/>
    <property type="match status" value="1"/>
</dbReference>
<comment type="pathway">
    <text evidence="1">Carotenoid biosynthesis; beta-carotene biosynthesis.</text>
</comment>
<dbReference type="Gene3D" id="3.50.50.60">
    <property type="entry name" value="FAD/NAD(P)-binding domain"/>
    <property type="match status" value="1"/>
</dbReference>
<evidence type="ECO:0000256" key="1">
    <source>
        <dbReference type="ARBA" id="ARBA00005089"/>
    </source>
</evidence>
<name>A0AA36JA87_9DINO</name>
<evidence type="ECO:0000256" key="3">
    <source>
        <dbReference type="ARBA" id="ARBA00012242"/>
    </source>
</evidence>
<dbReference type="PANTHER" id="PTHR39757:SF5">
    <property type="entry name" value="OS02G0190600 PROTEIN"/>
    <property type="match status" value="1"/>
</dbReference>
<comment type="similarity">
    <text evidence="2">Belongs to the lycopene cyclase family.</text>
</comment>
<dbReference type="GO" id="GO:0016705">
    <property type="term" value="F:oxidoreductase activity, acting on paired donors, with incorporation or reduction of molecular oxygen"/>
    <property type="evidence" value="ECO:0007669"/>
    <property type="project" value="InterPro"/>
</dbReference>
<dbReference type="GO" id="GO:0016117">
    <property type="term" value="P:carotenoid biosynthetic process"/>
    <property type="evidence" value="ECO:0007669"/>
    <property type="project" value="UniProtKB-KW"/>
</dbReference>
<keyword evidence="5" id="KW-0520">NAD</keyword>
<evidence type="ECO:0000256" key="6">
    <source>
        <dbReference type="ARBA" id="ARBA00037906"/>
    </source>
</evidence>
<comment type="pathway">
    <text evidence="6">Carotenoid biosynthesis; beta-zeacarotene biosynthesis.</text>
</comment>
<dbReference type="InterPro" id="IPR036188">
    <property type="entry name" value="FAD/NAD-bd_sf"/>
</dbReference>
<evidence type="ECO:0000256" key="4">
    <source>
        <dbReference type="ARBA" id="ARBA00022746"/>
    </source>
</evidence>
<dbReference type="EC" id="5.5.1.19" evidence="3"/>
<keyword evidence="4" id="KW-0125">Carotenoid biosynthesis</keyword>
<dbReference type="PANTHER" id="PTHR39757">
    <property type="match status" value="1"/>
</dbReference>
<evidence type="ECO:0000313" key="7">
    <source>
        <dbReference type="EMBL" id="CAJ1402498.1"/>
    </source>
</evidence>
<evidence type="ECO:0000313" key="8">
    <source>
        <dbReference type="Proteomes" id="UP001178507"/>
    </source>
</evidence>
<gene>
    <name evidence="7" type="ORF">EVOR1521_LOCUS25375</name>
</gene>
<proteinExistence type="inferred from homology"/>
<comment type="caution">
    <text evidence="7">The sequence shown here is derived from an EMBL/GenBank/DDBJ whole genome shotgun (WGS) entry which is preliminary data.</text>
</comment>
<dbReference type="AlphaFoldDB" id="A0AA36JA87"/>
<dbReference type="EMBL" id="CAUJNA010003453">
    <property type="protein sequence ID" value="CAJ1402498.1"/>
    <property type="molecule type" value="Genomic_DNA"/>
</dbReference>
<organism evidence="7 8">
    <name type="scientific">Effrenium voratum</name>
    <dbReference type="NCBI Taxonomy" id="2562239"/>
    <lineage>
        <taxon>Eukaryota</taxon>
        <taxon>Sar</taxon>
        <taxon>Alveolata</taxon>
        <taxon>Dinophyceae</taxon>
        <taxon>Suessiales</taxon>
        <taxon>Symbiodiniaceae</taxon>
        <taxon>Effrenium</taxon>
    </lineage>
</organism>
<protein>
    <recommendedName>
        <fullName evidence="3">lycopene beta-cyclase</fullName>
        <ecNumber evidence="3">5.5.1.19</ecNumber>
    </recommendedName>
</protein>
<dbReference type="GO" id="GO:0016860">
    <property type="term" value="F:intramolecular oxidoreductase activity"/>
    <property type="evidence" value="ECO:0007669"/>
    <property type="project" value="UniProtKB-ARBA"/>
</dbReference>
<evidence type="ECO:0000256" key="5">
    <source>
        <dbReference type="ARBA" id="ARBA00023027"/>
    </source>
</evidence>
<reference evidence="7" key="1">
    <citation type="submission" date="2023-08" db="EMBL/GenBank/DDBJ databases">
        <authorList>
            <person name="Chen Y."/>
            <person name="Shah S."/>
            <person name="Dougan E. K."/>
            <person name="Thang M."/>
            <person name="Chan C."/>
        </authorList>
    </citation>
    <scope>NUCLEOTIDE SEQUENCE</scope>
</reference>
<dbReference type="Pfam" id="PF05834">
    <property type="entry name" value="Lycopene_cycl"/>
    <property type="match status" value="1"/>
</dbReference>
<dbReference type="Gene3D" id="1.10.238.10">
    <property type="entry name" value="EF-hand"/>
    <property type="match status" value="1"/>
</dbReference>
<accession>A0AA36JA87</accession>